<reference evidence="1 2" key="1">
    <citation type="submission" date="2019-05" db="EMBL/GenBank/DDBJ databases">
        <title>Another draft genome of Portunus trituberculatus and its Hox gene families provides insights of decapod evolution.</title>
        <authorList>
            <person name="Jeong J.-H."/>
            <person name="Song I."/>
            <person name="Kim S."/>
            <person name="Choi T."/>
            <person name="Kim D."/>
            <person name="Ryu S."/>
            <person name="Kim W."/>
        </authorList>
    </citation>
    <scope>NUCLEOTIDE SEQUENCE [LARGE SCALE GENOMIC DNA]</scope>
    <source>
        <tissue evidence="1">Muscle</tissue>
    </source>
</reference>
<evidence type="ECO:0000313" key="1">
    <source>
        <dbReference type="EMBL" id="MPC91025.1"/>
    </source>
</evidence>
<gene>
    <name evidence="1" type="ORF">E2C01_086035</name>
</gene>
<comment type="caution">
    <text evidence="1">The sequence shown here is derived from an EMBL/GenBank/DDBJ whole genome shotgun (WGS) entry which is preliminary data.</text>
</comment>
<accession>A0A5B7J8K9</accession>
<dbReference type="EMBL" id="VSRR010086327">
    <property type="protein sequence ID" value="MPC91025.1"/>
    <property type="molecule type" value="Genomic_DNA"/>
</dbReference>
<protein>
    <submittedName>
        <fullName evidence="1">Uncharacterized protein</fullName>
    </submittedName>
</protein>
<dbReference type="AlphaFoldDB" id="A0A5B7J8K9"/>
<name>A0A5B7J8K9_PORTR</name>
<organism evidence="1 2">
    <name type="scientific">Portunus trituberculatus</name>
    <name type="common">Swimming crab</name>
    <name type="synonym">Neptunus trituberculatus</name>
    <dbReference type="NCBI Taxonomy" id="210409"/>
    <lineage>
        <taxon>Eukaryota</taxon>
        <taxon>Metazoa</taxon>
        <taxon>Ecdysozoa</taxon>
        <taxon>Arthropoda</taxon>
        <taxon>Crustacea</taxon>
        <taxon>Multicrustacea</taxon>
        <taxon>Malacostraca</taxon>
        <taxon>Eumalacostraca</taxon>
        <taxon>Eucarida</taxon>
        <taxon>Decapoda</taxon>
        <taxon>Pleocyemata</taxon>
        <taxon>Brachyura</taxon>
        <taxon>Eubrachyura</taxon>
        <taxon>Portunoidea</taxon>
        <taxon>Portunidae</taxon>
        <taxon>Portuninae</taxon>
        <taxon>Portunus</taxon>
    </lineage>
</organism>
<dbReference type="Proteomes" id="UP000324222">
    <property type="component" value="Unassembled WGS sequence"/>
</dbReference>
<keyword evidence="2" id="KW-1185">Reference proteome</keyword>
<proteinExistence type="predicted"/>
<evidence type="ECO:0000313" key="2">
    <source>
        <dbReference type="Proteomes" id="UP000324222"/>
    </source>
</evidence>
<sequence length="64" mass="7282">MPVHRHSPFLEQRVATTTNYTLVIVSQKKAGTSPCKYREQDIGGLEITPISAQRGDRDTSRPRW</sequence>